<protein>
    <submittedName>
        <fullName evidence="2">Uncharacterized protein</fullName>
    </submittedName>
</protein>
<dbReference type="AlphaFoldDB" id="A0A2G6JPB8"/>
<accession>A0A2G6JPB8</accession>
<comment type="caution">
    <text evidence="2">The sequence shown here is derived from an EMBL/GenBank/DDBJ whole genome shotgun (WGS) entry which is preliminary data.</text>
</comment>
<evidence type="ECO:0000313" key="3">
    <source>
        <dbReference type="Proteomes" id="UP000243469"/>
    </source>
</evidence>
<evidence type="ECO:0000313" key="2">
    <source>
        <dbReference type="EMBL" id="PIE25275.1"/>
    </source>
</evidence>
<evidence type="ECO:0000256" key="1">
    <source>
        <dbReference type="SAM" id="Phobius"/>
    </source>
</evidence>
<reference evidence="2 3" key="1">
    <citation type="submission" date="2017-10" db="EMBL/GenBank/DDBJ databases">
        <title>Novel microbial diversity and functional potential in the marine mammal oral microbiome.</title>
        <authorList>
            <person name="Dudek N.K."/>
            <person name="Sun C.L."/>
            <person name="Burstein D."/>
            <person name="Kantor R.S."/>
            <person name="Aliaga Goltsman D.S."/>
            <person name="Bik E.M."/>
            <person name="Thomas B.C."/>
            <person name="Banfield J.F."/>
            <person name="Relman D.A."/>
        </authorList>
    </citation>
    <scope>NUCLEOTIDE SEQUENCE [LARGE SCALE GENOMIC DNA]</scope>
    <source>
        <strain evidence="2">DOLJORAL78_47_21</strain>
    </source>
</reference>
<dbReference type="Proteomes" id="UP000243469">
    <property type="component" value="Unassembled WGS sequence"/>
</dbReference>
<feature type="transmembrane region" description="Helical" evidence="1">
    <location>
        <begin position="35"/>
        <end position="54"/>
    </location>
</feature>
<keyword evidence="1" id="KW-1133">Transmembrane helix</keyword>
<keyword evidence="1" id="KW-0472">Membrane</keyword>
<gene>
    <name evidence="2" type="ORF">CSA60_01030</name>
</gene>
<keyword evidence="1" id="KW-0812">Transmembrane</keyword>
<organism evidence="2 3">
    <name type="scientific">Neptuniibacter caesariensis</name>
    <dbReference type="NCBI Taxonomy" id="207954"/>
    <lineage>
        <taxon>Bacteria</taxon>
        <taxon>Pseudomonadati</taxon>
        <taxon>Pseudomonadota</taxon>
        <taxon>Gammaproteobacteria</taxon>
        <taxon>Oceanospirillales</taxon>
        <taxon>Oceanospirillaceae</taxon>
        <taxon>Neptuniibacter</taxon>
    </lineage>
</organism>
<proteinExistence type="predicted"/>
<feature type="transmembrane region" description="Helical" evidence="1">
    <location>
        <begin position="66"/>
        <end position="85"/>
    </location>
</feature>
<name>A0A2G6JPB8_NEPCE</name>
<sequence length="97" mass="10245">MSESIASWVTLSALFASIAWYITQSPEKGINHMMMAVASAVLCLFGGLLISGAIMKVTGSFESPLIPALLVCGSTAVCVISHTLYKKRSATKHTPEA</sequence>
<feature type="transmembrane region" description="Helical" evidence="1">
    <location>
        <begin position="6"/>
        <end position="23"/>
    </location>
</feature>
<dbReference type="EMBL" id="PDSH01000009">
    <property type="protein sequence ID" value="PIE25275.1"/>
    <property type="molecule type" value="Genomic_DNA"/>
</dbReference>